<protein>
    <submittedName>
        <fullName evidence="3">DUF2520 domain-containing protein</fullName>
    </submittedName>
</protein>
<organism evidence="3 4">
    <name type="scientific">Aeromicrobium endophyticum</name>
    <dbReference type="NCBI Taxonomy" id="2292704"/>
    <lineage>
        <taxon>Bacteria</taxon>
        <taxon>Bacillati</taxon>
        <taxon>Actinomycetota</taxon>
        <taxon>Actinomycetes</taxon>
        <taxon>Propionibacteriales</taxon>
        <taxon>Nocardioidaceae</taxon>
        <taxon>Aeromicrobium</taxon>
    </lineage>
</organism>
<dbReference type="InterPro" id="IPR018931">
    <property type="entry name" value="DUF2520"/>
</dbReference>
<evidence type="ECO:0000313" key="3">
    <source>
        <dbReference type="EMBL" id="REK72559.1"/>
    </source>
</evidence>
<dbReference type="OrthoDB" id="8650434at2"/>
<dbReference type="EMBL" id="QUBR01000001">
    <property type="protein sequence ID" value="REK72559.1"/>
    <property type="molecule type" value="Genomic_DNA"/>
</dbReference>
<gene>
    <name evidence="3" type="ORF">DX116_02790</name>
</gene>
<proteinExistence type="predicted"/>
<dbReference type="SUPFAM" id="SSF48179">
    <property type="entry name" value="6-phosphogluconate dehydrogenase C-terminal domain-like"/>
    <property type="match status" value="1"/>
</dbReference>
<dbReference type="InterPro" id="IPR036291">
    <property type="entry name" value="NAD(P)-bd_dom_sf"/>
</dbReference>
<dbReference type="Pfam" id="PF10727">
    <property type="entry name" value="Rossmann-like"/>
    <property type="match status" value="1"/>
</dbReference>
<feature type="domain" description="Putative oxidoreductase/dehydrogenase Rossmann-like" evidence="1">
    <location>
        <begin position="25"/>
        <end position="144"/>
    </location>
</feature>
<dbReference type="AlphaFoldDB" id="A0A371P9G2"/>
<dbReference type="InterPro" id="IPR019665">
    <property type="entry name" value="OxRdtase/DH_put_Rossmann_dom"/>
</dbReference>
<dbReference type="PANTHER" id="PTHR40459">
    <property type="entry name" value="CONSERVED HYPOTHETICAL ALANINE AND LEUCINE RICH PROTEIN"/>
    <property type="match status" value="1"/>
</dbReference>
<dbReference type="Gene3D" id="1.10.1040.20">
    <property type="entry name" value="ProC-like, C-terminal domain"/>
    <property type="match status" value="1"/>
</dbReference>
<dbReference type="InterPro" id="IPR008927">
    <property type="entry name" value="6-PGluconate_DH-like_C_sf"/>
</dbReference>
<dbReference type="RefSeq" id="WP_119702672.1">
    <property type="nucleotide sequence ID" value="NZ_JBHSOI010000001.1"/>
</dbReference>
<evidence type="ECO:0000313" key="4">
    <source>
        <dbReference type="Proteomes" id="UP000265581"/>
    </source>
</evidence>
<dbReference type="InterPro" id="IPR037108">
    <property type="entry name" value="TM1727-like_C_sf"/>
</dbReference>
<dbReference type="SUPFAM" id="SSF51735">
    <property type="entry name" value="NAD(P)-binding Rossmann-fold domains"/>
    <property type="match status" value="1"/>
</dbReference>
<dbReference type="PANTHER" id="PTHR40459:SF1">
    <property type="entry name" value="CONSERVED HYPOTHETICAL ALANINE AND LEUCINE RICH PROTEIN"/>
    <property type="match status" value="1"/>
</dbReference>
<dbReference type="Gene3D" id="3.40.50.720">
    <property type="entry name" value="NAD(P)-binding Rossmann-like Domain"/>
    <property type="match status" value="1"/>
</dbReference>
<dbReference type="Proteomes" id="UP000265581">
    <property type="component" value="Unassembled WGS sequence"/>
</dbReference>
<evidence type="ECO:0000259" key="2">
    <source>
        <dbReference type="Pfam" id="PF10728"/>
    </source>
</evidence>
<comment type="caution">
    <text evidence="3">The sequence shown here is derived from an EMBL/GenBank/DDBJ whole genome shotgun (WGS) entry which is preliminary data.</text>
</comment>
<evidence type="ECO:0000259" key="1">
    <source>
        <dbReference type="Pfam" id="PF10727"/>
    </source>
</evidence>
<keyword evidence="4" id="KW-1185">Reference proteome</keyword>
<dbReference type="Pfam" id="PF10728">
    <property type="entry name" value="DUF2520"/>
    <property type="match status" value="1"/>
</dbReference>
<sequence>MLKRSICLVPVRDWNAVTRKWATTMKRLSIGVVGAGKVGSVLAARLRSAGYPIVGVSGRSEASRLRADTLLPGVAVLAPEQVASAADVLVLAVPDDSLIAVAEQLAASGAVRPGQYVLHTSGRHGLDALASLTRLGARPIAFHPAMTFTGTAVDFDRPPVFGLTAADADRPLAEELVAALGGVPMWVAEADRALYHAALAHGANHLVTLVAQSMDLLRAAGADDPAAVLRPLLTAALDNVLAYGDAALTGPVVRGDVTTIRAHVDALAAADVDDATVDAYLELARATARRAEVDDRLDHVTAGTIRQVLDEADWDTMAHIAAGF</sequence>
<name>A0A371P9G2_9ACTN</name>
<accession>A0A371P9G2</accession>
<reference evidence="3 4" key="1">
    <citation type="submission" date="2018-08" db="EMBL/GenBank/DDBJ databases">
        <title>Aeromicrobium sp. M2KJ-4, whole genome shotgun sequence.</title>
        <authorList>
            <person name="Tuo L."/>
        </authorList>
    </citation>
    <scope>NUCLEOTIDE SEQUENCE [LARGE SCALE GENOMIC DNA]</scope>
    <source>
        <strain evidence="3 4">M2KJ-4</strain>
    </source>
</reference>
<feature type="domain" description="DUF2520" evidence="2">
    <location>
        <begin position="160"/>
        <end position="287"/>
    </location>
</feature>